<evidence type="ECO:0000256" key="3">
    <source>
        <dbReference type="PROSITE-ProRule" id="PRU10141"/>
    </source>
</evidence>
<feature type="domain" description="Protein kinase" evidence="5">
    <location>
        <begin position="58"/>
        <end position="329"/>
    </location>
</feature>
<evidence type="ECO:0000259" key="5">
    <source>
        <dbReference type="PROSITE" id="PS50011"/>
    </source>
</evidence>
<dbReference type="Pfam" id="PF00069">
    <property type="entry name" value="Pkinase"/>
    <property type="match status" value="1"/>
</dbReference>
<evidence type="ECO:0000256" key="4">
    <source>
        <dbReference type="SAM" id="MobiDB-lite"/>
    </source>
</evidence>
<dbReference type="PROSITE" id="PS50011">
    <property type="entry name" value="PROTEIN_KINASE_DOM"/>
    <property type="match status" value="1"/>
</dbReference>
<dbReference type="OrthoDB" id="193931at2759"/>
<evidence type="ECO:0000313" key="6">
    <source>
        <dbReference type="EMBL" id="CAE0700155.1"/>
    </source>
</evidence>
<feature type="compositionally biased region" description="Basic residues" evidence="4">
    <location>
        <begin position="1"/>
        <end position="11"/>
    </location>
</feature>
<dbReference type="SMART" id="SM00220">
    <property type="entry name" value="S_TKc"/>
    <property type="match status" value="1"/>
</dbReference>
<organism evidence="6">
    <name type="scientific">Pelagomonas calceolata</name>
    <dbReference type="NCBI Taxonomy" id="35677"/>
    <lineage>
        <taxon>Eukaryota</taxon>
        <taxon>Sar</taxon>
        <taxon>Stramenopiles</taxon>
        <taxon>Ochrophyta</taxon>
        <taxon>Pelagophyceae</taxon>
        <taxon>Pelagomonadales</taxon>
        <taxon>Pelagomonadaceae</taxon>
        <taxon>Pelagomonas</taxon>
    </lineage>
</organism>
<evidence type="ECO:0000313" key="8">
    <source>
        <dbReference type="Proteomes" id="UP000789595"/>
    </source>
</evidence>
<feature type="region of interest" description="Disordered" evidence="4">
    <location>
        <begin position="1"/>
        <end position="30"/>
    </location>
</feature>
<evidence type="ECO:0000313" key="7">
    <source>
        <dbReference type="EMBL" id="CAH0371997.1"/>
    </source>
</evidence>
<reference evidence="7" key="2">
    <citation type="submission" date="2021-11" db="EMBL/GenBank/DDBJ databases">
        <authorList>
            <consortium name="Genoscope - CEA"/>
            <person name="William W."/>
        </authorList>
    </citation>
    <scope>NUCLEOTIDE SEQUENCE</scope>
</reference>
<evidence type="ECO:0000256" key="2">
    <source>
        <dbReference type="ARBA" id="ARBA00022840"/>
    </source>
</evidence>
<dbReference type="SUPFAM" id="SSF56112">
    <property type="entry name" value="Protein kinase-like (PK-like)"/>
    <property type="match status" value="1"/>
</dbReference>
<dbReference type="PROSITE" id="PS00107">
    <property type="entry name" value="PROTEIN_KINASE_ATP"/>
    <property type="match status" value="1"/>
</dbReference>
<protein>
    <recommendedName>
        <fullName evidence="5">Protein kinase domain-containing protein</fullName>
    </recommendedName>
</protein>
<dbReference type="AlphaFoldDB" id="A0A7S4EAJ2"/>
<dbReference type="InterPro" id="IPR008271">
    <property type="entry name" value="Ser/Thr_kinase_AS"/>
</dbReference>
<name>A0A7S4EAJ2_9STRA</name>
<keyword evidence="1 3" id="KW-0547">Nucleotide-binding</keyword>
<keyword evidence="2 3" id="KW-0067">ATP-binding</keyword>
<sequence length="652" mass="71399">MPSHHSQKRPRGVASGSWDLDAAAPPTEEQGDLGAALEAESRTVGLALGTPRDFDRRFEVCDVIGRGAFSVVSRVVERASGRRLAVKTLDARPLRLRPNFSPKRLLREACILSRLRHPNVVSYVGVWAGGDSLRLVMEEAAGRELFDVILEKQAIEEPRAKPILRQLTGALAYLHEHKIAHRDVKPENVLVSSDEPPRVTLIDFGLSKALLEEGDEEAFPLLATSVGKTFVGTPCYLAPEIEAIHQGGADAPRSYGVAVDAWSLGAVVNVTLVARFPEFERSSAKSRVKVDTAAFRGVSPEARDLVARLMVPNPAERLTTRDALDHPWLSDDAERPSSPIKNVDDMALVPRKPETGEPVFRVDDLLGLQQTIAVCLRSAFATYQDVPGVSRALRQSAVLCRSQLLENAKLLRKIEHTASSVLDIHDDLELAVDAGQSALARELVATVKGWVGGLKEAVKDVQKGNAAQMRHLHQAISEVESACEKDGYDSDCATKDGREPLPLPKTDESLHDGALDGVEDALKAATNAASAIATASRDARSASFSVQETAITPQFFPDAPAPERVFELALRQLERVDAVLERLALLWDSTEVVFDTLLQKSEHIEKFLEFAREPQLLGRFRQRLAEYKRFWVDVQAVSRATLQNSPRGAAVE</sequence>
<keyword evidence="8" id="KW-1185">Reference proteome</keyword>
<accession>A0A7S4EAJ2</accession>
<dbReference type="EMBL" id="HBIW01018108">
    <property type="protein sequence ID" value="CAE0700155.1"/>
    <property type="molecule type" value="Transcribed_RNA"/>
</dbReference>
<feature type="region of interest" description="Disordered" evidence="4">
    <location>
        <begin position="490"/>
        <end position="509"/>
    </location>
</feature>
<dbReference type="InterPro" id="IPR011009">
    <property type="entry name" value="Kinase-like_dom_sf"/>
</dbReference>
<dbReference type="GO" id="GO:0005524">
    <property type="term" value="F:ATP binding"/>
    <property type="evidence" value="ECO:0007669"/>
    <property type="project" value="UniProtKB-UniRule"/>
</dbReference>
<dbReference type="EMBL" id="CAKKNE010000003">
    <property type="protein sequence ID" value="CAH0371997.1"/>
    <property type="molecule type" value="Genomic_DNA"/>
</dbReference>
<dbReference type="PANTHER" id="PTHR24347">
    <property type="entry name" value="SERINE/THREONINE-PROTEIN KINASE"/>
    <property type="match status" value="1"/>
</dbReference>
<evidence type="ECO:0000256" key="1">
    <source>
        <dbReference type="ARBA" id="ARBA00022741"/>
    </source>
</evidence>
<dbReference type="InterPro" id="IPR000719">
    <property type="entry name" value="Prot_kinase_dom"/>
</dbReference>
<dbReference type="PROSITE" id="PS00108">
    <property type="entry name" value="PROTEIN_KINASE_ST"/>
    <property type="match status" value="1"/>
</dbReference>
<dbReference type="GO" id="GO:0004672">
    <property type="term" value="F:protein kinase activity"/>
    <property type="evidence" value="ECO:0007669"/>
    <property type="project" value="InterPro"/>
</dbReference>
<dbReference type="Gene3D" id="1.10.510.10">
    <property type="entry name" value="Transferase(Phosphotransferase) domain 1"/>
    <property type="match status" value="1"/>
</dbReference>
<reference evidence="6" key="1">
    <citation type="submission" date="2021-01" db="EMBL/GenBank/DDBJ databases">
        <authorList>
            <person name="Corre E."/>
            <person name="Pelletier E."/>
            <person name="Niang G."/>
            <person name="Scheremetjew M."/>
            <person name="Finn R."/>
            <person name="Kale V."/>
            <person name="Holt S."/>
            <person name="Cochrane G."/>
            <person name="Meng A."/>
            <person name="Brown T."/>
            <person name="Cohen L."/>
        </authorList>
    </citation>
    <scope>NUCLEOTIDE SEQUENCE</scope>
    <source>
        <strain evidence="6">CCMP1756</strain>
    </source>
</reference>
<dbReference type="InterPro" id="IPR017441">
    <property type="entry name" value="Protein_kinase_ATP_BS"/>
</dbReference>
<gene>
    <name evidence="6" type="ORF">PCAL00307_LOCUS15591</name>
    <name evidence="7" type="ORF">PECAL_3P19690</name>
</gene>
<proteinExistence type="predicted"/>
<dbReference type="Proteomes" id="UP000789595">
    <property type="component" value="Unassembled WGS sequence"/>
</dbReference>
<feature type="binding site" evidence="3">
    <location>
        <position position="87"/>
    </location>
    <ligand>
        <name>ATP</name>
        <dbReference type="ChEBI" id="CHEBI:30616"/>
    </ligand>
</feature>